<keyword evidence="1" id="KW-1133">Transmembrane helix</keyword>
<organism evidence="2 3">
    <name type="scientific">Ottowia pentelensis</name>
    <dbReference type="NCBI Taxonomy" id="511108"/>
    <lineage>
        <taxon>Bacteria</taxon>
        <taxon>Pseudomonadati</taxon>
        <taxon>Pseudomonadota</taxon>
        <taxon>Betaproteobacteria</taxon>
        <taxon>Burkholderiales</taxon>
        <taxon>Comamonadaceae</taxon>
        <taxon>Ottowia</taxon>
    </lineage>
</organism>
<gene>
    <name evidence="2" type="ORF">ACFFGG_16025</name>
</gene>
<dbReference type="EMBL" id="JBHLTN010000034">
    <property type="protein sequence ID" value="MFC0594060.1"/>
    <property type="molecule type" value="Genomic_DNA"/>
</dbReference>
<protein>
    <recommendedName>
        <fullName evidence="4">Phage abortive infection protein</fullName>
    </recommendedName>
</protein>
<keyword evidence="1" id="KW-0812">Transmembrane</keyword>
<proteinExistence type="predicted"/>
<keyword evidence="1" id="KW-0472">Membrane</keyword>
<feature type="transmembrane region" description="Helical" evidence="1">
    <location>
        <begin position="53"/>
        <end position="73"/>
    </location>
</feature>
<comment type="caution">
    <text evidence="2">The sequence shown here is derived from an EMBL/GenBank/DDBJ whole genome shotgun (WGS) entry which is preliminary data.</text>
</comment>
<evidence type="ECO:0008006" key="4">
    <source>
        <dbReference type="Google" id="ProtNLM"/>
    </source>
</evidence>
<evidence type="ECO:0000313" key="3">
    <source>
        <dbReference type="Proteomes" id="UP001589834"/>
    </source>
</evidence>
<name>A0ABV6PW34_9BURK</name>
<keyword evidence="3" id="KW-1185">Reference proteome</keyword>
<sequence>MAREFNGQPNILLRLSRALAIVFAFAVIFGSIGGLGWALYSLGSYLSTVPKEIGAALIAAVTTVLVATLTVTLGKYFERQKELDALHRDKKLEIYDQFLTQFFSVWFTEGKAAEGEQTPDMVAFFRDFTGKLVLWGGPEVVQVFAEWKEHLAAGRPDAQSVFLTEKFLNAIRTDLRHSNKGLARGWFARLFLRESRLFLAMAAKNPHMSLETLSAAEKYLQDVRAKADS</sequence>
<evidence type="ECO:0000256" key="1">
    <source>
        <dbReference type="SAM" id="Phobius"/>
    </source>
</evidence>
<accession>A0ABV6PW34</accession>
<dbReference type="Proteomes" id="UP001589834">
    <property type="component" value="Unassembled WGS sequence"/>
</dbReference>
<evidence type="ECO:0000313" key="2">
    <source>
        <dbReference type="EMBL" id="MFC0594060.1"/>
    </source>
</evidence>
<feature type="transmembrane region" description="Helical" evidence="1">
    <location>
        <begin position="20"/>
        <end position="41"/>
    </location>
</feature>
<dbReference type="RefSeq" id="WP_377484558.1">
    <property type="nucleotide sequence ID" value="NZ_JBHLTN010000034.1"/>
</dbReference>
<reference evidence="2 3" key="1">
    <citation type="submission" date="2024-09" db="EMBL/GenBank/DDBJ databases">
        <authorList>
            <person name="Sun Q."/>
            <person name="Mori K."/>
        </authorList>
    </citation>
    <scope>NUCLEOTIDE SEQUENCE [LARGE SCALE GENOMIC DNA]</scope>
    <source>
        <strain evidence="2 3">NCAIM B.02336</strain>
    </source>
</reference>